<comment type="caution">
    <text evidence="2">The sequence shown here is derived from an EMBL/GenBank/DDBJ whole genome shotgun (WGS) entry which is preliminary data.</text>
</comment>
<dbReference type="SUPFAM" id="SSF53335">
    <property type="entry name" value="S-adenosyl-L-methionine-dependent methyltransferases"/>
    <property type="match status" value="1"/>
</dbReference>
<gene>
    <name evidence="2" type="ORF">QBC46DRAFT_266078</name>
</gene>
<dbReference type="PANTHER" id="PTHR43591:SF24">
    <property type="entry name" value="2-METHOXY-6-POLYPRENYL-1,4-BENZOQUINOL METHYLASE, MITOCHONDRIAL"/>
    <property type="match status" value="1"/>
</dbReference>
<dbReference type="GO" id="GO:0032259">
    <property type="term" value="P:methylation"/>
    <property type="evidence" value="ECO:0007669"/>
    <property type="project" value="UniProtKB-KW"/>
</dbReference>
<proteinExistence type="inferred from homology"/>
<dbReference type="EMBL" id="MU853837">
    <property type="protein sequence ID" value="KAK3938092.1"/>
    <property type="molecule type" value="Genomic_DNA"/>
</dbReference>
<reference evidence="3" key="1">
    <citation type="journal article" date="2023" name="Mol. Phylogenet. Evol.">
        <title>Genome-scale phylogeny and comparative genomics of the fungal order Sordariales.</title>
        <authorList>
            <person name="Hensen N."/>
            <person name="Bonometti L."/>
            <person name="Westerberg I."/>
            <person name="Brannstrom I.O."/>
            <person name="Guillou S."/>
            <person name="Cros-Aarteil S."/>
            <person name="Calhoun S."/>
            <person name="Haridas S."/>
            <person name="Kuo A."/>
            <person name="Mondo S."/>
            <person name="Pangilinan J."/>
            <person name="Riley R."/>
            <person name="LaButti K."/>
            <person name="Andreopoulos B."/>
            <person name="Lipzen A."/>
            <person name="Chen C."/>
            <person name="Yan M."/>
            <person name="Daum C."/>
            <person name="Ng V."/>
            <person name="Clum A."/>
            <person name="Steindorff A."/>
            <person name="Ohm R.A."/>
            <person name="Martin F."/>
            <person name="Silar P."/>
            <person name="Natvig D.O."/>
            <person name="Lalanne C."/>
            <person name="Gautier V."/>
            <person name="Ament-Velasquez S.L."/>
            <person name="Kruys A."/>
            <person name="Hutchinson M.I."/>
            <person name="Powell A.J."/>
            <person name="Barry K."/>
            <person name="Miller A.N."/>
            <person name="Grigoriev I.V."/>
            <person name="Debuchy R."/>
            <person name="Gladieux P."/>
            <person name="Hiltunen Thoren M."/>
            <person name="Johannesson H."/>
        </authorList>
    </citation>
    <scope>NUCLEOTIDE SEQUENCE [LARGE SCALE GENOMIC DNA]</scope>
    <source>
        <strain evidence="3">CBS 340.73</strain>
    </source>
</reference>
<dbReference type="Proteomes" id="UP001303473">
    <property type="component" value="Unassembled WGS sequence"/>
</dbReference>
<evidence type="ECO:0000256" key="1">
    <source>
        <dbReference type="ARBA" id="ARBA00038158"/>
    </source>
</evidence>
<evidence type="ECO:0000313" key="2">
    <source>
        <dbReference type="EMBL" id="KAK3938092.1"/>
    </source>
</evidence>
<dbReference type="PANTHER" id="PTHR43591">
    <property type="entry name" value="METHYLTRANSFERASE"/>
    <property type="match status" value="1"/>
</dbReference>
<dbReference type="Pfam" id="PF13489">
    <property type="entry name" value="Methyltransf_23"/>
    <property type="match status" value="1"/>
</dbReference>
<comment type="similarity">
    <text evidence="1">Belongs to the methyltransferase superfamily. LaeA methyltransferase family.</text>
</comment>
<dbReference type="CDD" id="cd02440">
    <property type="entry name" value="AdoMet_MTases"/>
    <property type="match status" value="1"/>
</dbReference>
<name>A0AAN6N2P5_9PEZI</name>
<evidence type="ECO:0000313" key="3">
    <source>
        <dbReference type="Proteomes" id="UP001303473"/>
    </source>
</evidence>
<keyword evidence="2" id="KW-0808">Transferase</keyword>
<keyword evidence="2" id="KW-0489">Methyltransferase</keyword>
<dbReference type="InterPro" id="IPR029063">
    <property type="entry name" value="SAM-dependent_MTases_sf"/>
</dbReference>
<accession>A0AAN6N2P5</accession>
<keyword evidence="3" id="KW-1185">Reference proteome</keyword>
<dbReference type="AlphaFoldDB" id="A0AAN6N2P5"/>
<organism evidence="2 3">
    <name type="scientific">Diplogelasinospora grovesii</name>
    <dbReference type="NCBI Taxonomy" id="303347"/>
    <lineage>
        <taxon>Eukaryota</taxon>
        <taxon>Fungi</taxon>
        <taxon>Dikarya</taxon>
        <taxon>Ascomycota</taxon>
        <taxon>Pezizomycotina</taxon>
        <taxon>Sordariomycetes</taxon>
        <taxon>Sordariomycetidae</taxon>
        <taxon>Sordariales</taxon>
        <taxon>Diplogelasinosporaceae</taxon>
        <taxon>Diplogelasinospora</taxon>
    </lineage>
</organism>
<dbReference type="Gene3D" id="3.40.50.150">
    <property type="entry name" value="Vaccinia Virus protein VP39"/>
    <property type="match status" value="1"/>
</dbReference>
<sequence>MFHLTFEEELRQRRLFIAPVRNPAIILNVGTGTGYWAFDMARMFPQTRIYMTDIALIQPDLIPVNIHPYLDDANEKWTWAVGSLDFVHLRGLAGCITNWRATFADAWECMRPGAYIEVCDLSLRFGRQGDETHSDDIWARCSQLIREVASSAGRALAIVESDQCELWMREAGFEIVTQRRVQAYVGTWHRAHKESGALLLKILLGIIEDYVTYTHYKAGRPLKEHRAYIKGLRDKLMEHSAGVFTEV</sequence>
<protein>
    <submittedName>
        <fullName evidence="2">S-adenosyl-L-methionine-dependent methyltransferase</fullName>
    </submittedName>
</protein>
<dbReference type="GO" id="GO:0008168">
    <property type="term" value="F:methyltransferase activity"/>
    <property type="evidence" value="ECO:0007669"/>
    <property type="project" value="UniProtKB-KW"/>
</dbReference>